<dbReference type="InterPro" id="IPR002734">
    <property type="entry name" value="RibDG_C"/>
</dbReference>
<dbReference type="PANTHER" id="PTHR38011:SF11">
    <property type="entry name" value="2,5-DIAMINO-6-RIBOSYLAMINO-4(3H)-PYRIMIDINONE 5'-PHOSPHATE REDUCTASE"/>
    <property type="match status" value="1"/>
</dbReference>
<dbReference type="InterPro" id="IPR024072">
    <property type="entry name" value="DHFR-like_dom_sf"/>
</dbReference>
<proteinExistence type="predicted"/>
<dbReference type="GO" id="GO:0009231">
    <property type="term" value="P:riboflavin biosynthetic process"/>
    <property type="evidence" value="ECO:0007669"/>
    <property type="project" value="InterPro"/>
</dbReference>
<dbReference type="GO" id="GO:0008703">
    <property type="term" value="F:5-amino-6-(5-phosphoribosylamino)uracil reductase activity"/>
    <property type="evidence" value="ECO:0007669"/>
    <property type="project" value="InterPro"/>
</dbReference>
<accession>A0AAV3WL99</accession>
<organism evidence="2 3">
    <name type="scientific">Microseira wollei NIES-4236</name>
    <dbReference type="NCBI Taxonomy" id="2530354"/>
    <lineage>
        <taxon>Bacteria</taxon>
        <taxon>Bacillati</taxon>
        <taxon>Cyanobacteriota</taxon>
        <taxon>Cyanophyceae</taxon>
        <taxon>Oscillatoriophycideae</taxon>
        <taxon>Aerosakkonematales</taxon>
        <taxon>Aerosakkonemataceae</taxon>
        <taxon>Microseira</taxon>
    </lineage>
</organism>
<evidence type="ECO:0000259" key="1">
    <source>
        <dbReference type="Pfam" id="PF01872"/>
    </source>
</evidence>
<dbReference type="RefSeq" id="WP_226588227.1">
    <property type="nucleotide sequence ID" value="NZ_BLAY01000131.1"/>
</dbReference>
<dbReference type="AlphaFoldDB" id="A0AAV3WL99"/>
<reference evidence="2" key="1">
    <citation type="submission" date="2019-10" db="EMBL/GenBank/DDBJ databases">
        <title>Draft genome sequece of Microseira wollei NIES-4236.</title>
        <authorList>
            <person name="Yamaguchi H."/>
            <person name="Suzuki S."/>
            <person name="Kawachi M."/>
        </authorList>
    </citation>
    <scope>NUCLEOTIDE SEQUENCE</scope>
    <source>
        <strain evidence="2">NIES-4236</strain>
    </source>
</reference>
<feature type="domain" description="Bacterial bifunctional deaminase-reductase C-terminal" evidence="1">
    <location>
        <begin position="13"/>
        <end position="109"/>
    </location>
</feature>
<evidence type="ECO:0000313" key="3">
    <source>
        <dbReference type="Proteomes" id="UP001050975"/>
    </source>
</evidence>
<comment type="caution">
    <text evidence="2">The sequence shown here is derived from an EMBL/GenBank/DDBJ whole genome shotgun (WGS) entry which is preliminary data.</text>
</comment>
<dbReference type="Gene3D" id="3.40.430.10">
    <property type="entry name" value="Dihydrofolate Reductase, subunit A"/>
    <property type="match status" value="1"/>
</dbReference>
<protein>
    <submittedName>
        <fullName evidence="2">Bifunctional deaminase-reductase-like protein</fullName>
    </submittedName>
</protein>
<dbReference type="PANTHER" id="PTHR38011">
    <property type="entry name" value="DIHYDROFOLATE REDUCTASE FAMILY PROTEIN (AFU_ORTHOLOGUE AFUA_8G06820)"/>
    <property type="match status" value="1"/>
</dbReference>
<name>A0AAV3WL99_9CYAN</name>
<evidence type="ECO:0000313" key="2">
    <source>
        <dbReference type="EMBL" id="GET41709.1"/>
    </source>
</evidence>
<keyword evidence="3" id="KW-1185">Reference proteome</keyword>
<dbReference type="SUPFAM" id="SSF53597">
    <property type="entry name" value="Dihydrofolate reductase-like"/>
    <property type="match status" value="1"/>
</dbReference>
<dbReference type="Pfam" id="PF01872">
    <property type="entry name" value="RibD_C"/>
    <property type="match status" value="1"/>
</dbReference>
<gene>
    <name evidence="2" type="ORF">MiSe_65230</name>
</gene>
<dbReference type="Proteomes" id="UP001050975">
    <property type="component" value="Unassembled WGS sequence"/>
</dbReference>
<sequence>MGGKWAESNCRIYLITTNENYTPQTDNTEVLLQLDKKTIDKIRTESQKDIYVVGGGQIISELLNLGAIDEMILCIFPIVIGSGIQLFPNDPKETKFDLVKAEHFETGAVTLTYKLKT</sequence>
<dbReference type="EMBL" id="BLAY01000131">
    <property type="protein sequence ID" value="GET41709.1"/>
    <property type="molecule type" value="Genomic_DNA"/>
</dbReference>
<dbReference type="InterPro" id="IPR050765">
    <property type="entry name" value="Riboflavin_Biosynth_HTPR"/>
</dbReference>